<protein>
    <submittedName>
        <fullName evidence="1">Uncharacterized protein</fullName>
    </submittedName>
</protein>
<proteinExistence type="predicted"/>
<dbReference type="Proteomes" id="UP000307943">
    <property type="component" value="Unassembled WGS sequence"/>
</dbReference>
<dbReference type="AlphaFoldDB" id="A0A5C4T6T8"/>
<reference evidence="1 2" key="1">
    <citation type="submission" date="2019-05" db="EMBL/GenBank/DDBJ databases">
        <title>We sequenced the genome of Paenibacillus hemerocallicola KCTC 33185 for further insight into its adaptation and study the phylogeny of Paenibacillus.</title>
        <authorList>
            <person name="Narsing Rao M.P."/>
        </authorList>
    </citation>
    <scope>NUCLEOTIDE SEQUENCE [LARGE SCALE GENOMIC DNA]</scope>
    <source>
        <strain evidence="1 2">KCTC 33185</strain>
    </source>
</reference>
<dbReference type="OrthoDB" id="2662207at2"/>
<sequence length="73" mass="8264">MAREYEPLPIDREYIYKLATLHEKIAALSYKDSEAALAFLRAWADGTKKVTPLWEEVTKALVEDNASEGAVHE</sequence>
<dbReference type="RefSeq" id="WP_139603982.1">
    <property type="nucleotide sequence ID" value="NZ_VDCQ01000028.1"/>
</dbReference>
<accession>A0A5C4T6T8</accession>
<gene>
    <name evidence="1" type="ORF">FE784_19910</name>
</gene>
<evidence type="ECO:0000313" key="1">
    <source>
        <dbReference type="EMBL" id="TNJ64545.1"/>
    </source>
</evidence>
<organism evidence="1 2">
    <name type="scientific">Paenibacillus hemerocallicola</name>
    <dbReference type="NCBI Taxonomy" id="1172614"/>
    <lineage>
        <taxon>Bacteria</taxon>
        <taxon>Bacillati</taxon>
        <taxon>Bacillota</taxon>
        <taxon>Bacilli</taxon>
        <taxon>Bacillales</taxon>
        <taxon>Paenibacillaceae</taxon>
        <taxon>Paenibacillus</taxon>
    </lineage>
</organism>
<dbReference type="EMBL" id="VDCQ01000028">
    <property type="protein sequence ID" value="TNJ64545.1"/>
    <property type="molecule type" value="Genomic_DNA"/>
</dbReference>
<keyword evidence="2" id="KW-1185">Reference proteome</keyword>
<comment type="caution">
    <text evidence="1">The sequence shown here is derived from an EMBL/GenBank/DDBJ whole genome shotgun (WGS) entry which is preliminary data.</text>
</comment>
<name>A0A5C4T6T8_9BACL</name>
<evidence type="ECO:0000313" key="2">
    <source>
        <dbReference type="Proteomes" id="UP000307943"/>
    </source>
</evidence>